<dbReference type="STRING" id="308853.SAMN05421752_10795"/>
<dbReference type="InterPro" id="IPR027417">
    <property type="entry name" value="P-loop_NTPase"/>
</dbReference>
<evidence type="ECO:0000256" key="1">
    <source>
        <dbReference type="ARBA" id="ARBA00022741"/>
    </source>
</evidence>
<sequence>MIVAVTGGKGGVGKSMVSLNLARELDAVVVDADLTTPDVPRSGGPNLHDILAGRAEPLDGLVRIGSVRVLPAGRTLAGARAAKLTAFSRTVDRIERQCGHVVVDCPAGLARDVGTALDSAHVAVLVTTPTESAVVDALRTRQVALDLETPIAAVVLNRTTTADSEGLTDRLERHLTAPTISIEELSVVTEAQRQWRPVREIDPACPAVDAFETVAQAVDRCEQRR</sequence>
<dbReference type="EMBL" id="FTNR01000007">
    <property type="protein sequence ID" value="SIS01041.1"/>
    <property type="molecule type" value="Genomic_DNA"/>
</dbReference>
<dbReference type="GO" id="GO:0016887">
    <property type="term" value="F:ATP hydrolysis activity"/>
    <property type="evidence" value="ECO:0007669"/>
    <property type="project" value="TreeGrafter"/>
</dbReference>
<dbReference type="GO" id="GO:0009898">
    <property type="term" value="C:cytoplasmic side of plasma membrane"/>
    <property type="evidence" value="ECO:0007669"/>
    <property type="project" value="TreeGrafter"/>
</dbReference>
<dbReference type="AlphaFoldDB" id="A0A1N7FL34"/>
<dbReference type="PANTHER" id="PTHR43384:SF10">
    <property type="entry name" value="ATPASE INVOLVED IN CHROMOSOME PARTITIONING, PARA_MIND FAMILY"/>
    <property type="match status" value="1"/>
</dbReference>
<dbReference type="InterPro" id="IPR033756">
    <property type="entry name" value="YlxH/NBP35"/>
</dbReference>
<keyword evidence="4" id="KW-1185">Reference proteome</keyword>
<evidence type="ECO:0000313" key="4">
    <source>
        <dbReference type="Proteomes" id="UP000185936"/>
    </source>
</evidence>
<dbReference type="RefSeq" id="WP_076609284.1">
    <property type="nucleotide sequence ID" value="NZ_FTNR01000007.1"/>
</dbReference>
<keyword evidence="1" id="KW-0547">Nucleotide-binding</keyword>
<reference evidence="4" key="1">
    <citation type="submission" date="2017-01" db="EMBL/GenBank/DDBJ databases">
        <authorList>
            <person name="Varghese N."/>
            <person name="Submissions S."/>
        </authorList>
    </citation>
    <scope>NUCLEOTIDE SEQUENCE [LARGE SCALE GENOMIC DNA]</scope>
    <source>
        <strain evidence="4">type strain: HArc-</strain>
    </source>
</reference>
<dbReference type="GO" id="GO:0005524">
    <property type="term" value="F:ATP binding"/>
    <property type="evidence" value="ECO:0007669"/>
    <property type="project" value="UniProtKB-KW"/>
</dbReference>
<dbReference type="SUPFAM" id="SSF52540">
    <property type="entry name" value="P-loop containing nucleoside triphosphate hydrolases"/>
    <property type="match status" value="1"/>
</dbReference>
<gene>
    <name evidence="3" type="ORF">SAMN05421752_10795</name>
</gene>
<dbReference type="Gene3D" id="3.40.50.300">
    <property type="entry name" value="P-loop containing nucleotide triphosphate hydrolases"/>
    <property type="match status" value="1"/>
</dbReference>
<organism evidence="3 4">
    <name type="scientific">Natronorubrum thiooxidans</name>
    <dbReference type="NCBI Taxonomy" id="308853"/>
    <lineage>
        <taxon>Archaea</taxon>
        <taxon>Methanobacteriati</taxon>
        <taxon>Methanobacteriota</taxon>
        <taxon>Stenosarchaea group</taxon>
        <taxon>Halobacteria</taxon>
        <taxon>Halobacteriales</taxon>
        <taxon>Natrialbaceae</taxon>
        <taxon>Natronorubrum</taxon>
    </lineage>
</organism>
<dbReference type="Pfam" id="PF10609">
    <property type="entry name" value="ParA"/>
    <property type="match status" value="1"/>
</dbReference>
<dbReference type="OrthoDB" id="204933at2157"/>
<evidence type="ECO:0000313" key="3">
    <source>
        <dbReference type="EMBL" id="SIS01041.1"/>
    </source>
</evidence>
<name>A0A1N7FL34_9EURY</name>
<keyword evidence="2" id="KW-0067">ATP-binding</keyword>
<evidence type="ECO:0000256" key="2">
    <source>
        <dbReference type="ARBA" id="ARBA00022840"/>
    </source>
</evidence>
<protein>
    <submittedName>
        <fullName evidence="3">Septum site-determining protein MinD</fullName>
    </submittedName>
</protein>
<dbReference type="GO" id="GO:0005829">
    <property type="term" value="C:cytosol"/>
    <property type="evidence" value="ECO:0007669"/>
    <property type="project" value="TreeGrafter"/>
</dbReference>
<dbReference type="InterPro" id="IPR050625">
    <property type="entry name" value="ParA/MinD_ATPase"/>
</dbReference>
<dbReference type="Proteomes" id="UP000185936">
    <property type="component" value="Unassembled WGS sequence"/>
</dbReference>
<proteinExistence type="predicted"/>
<dbReference type="GO" id="GO:0051782">
    <property type="term" value="P:negative regulation of cell division"/>
    <property type="evidence" value="ECO:0007669"/>
    <property type="project" value="TreeGrafter"/>
</dbReference>
<dbReference type="PANTHER" id="PTHR43384">
    <property type="entry name" value="SEPTUM SITE-DETERMINING PROTEIN MIND HOMOLOG, CHLOROPLASTIC-RELATED"/>
    <property type="match status" value="1"/>
</dbReference>
<accession>A0A1N7FL34</accession>